<accession>A0A2K8P737</accession>
<evidence type="ECO:0000313" key="3">
    <source>
        <dbReference type="Proteomes" id="UP000232223"/>
    </source>
</evidence>
<organism evidence="2 3">
    <name type="scientific">Mesoplasma tabanidae</name>
    <dbReference type="NCBI Taxonomy" id="219745"/>
    <lineage>
        <taxon>Bacteria</taxon>
        <taxon>Bacillati</taxon>
        <taxon>Mycoplasmatota</taxon>
        <taxon>Mollicutes</taxon>
        <taxon>Entomoplasmatales</taxon>
        <taxon>Entomoplasmataceae</taxon>
        <taxon>Mesoplasma</taxon>
    </lineage>
</organism>
<reference evidence="2 3" key="1">
    <citation type="submission" date="2017-11" db="EMBL/GenBank/DDBJ databases">
        <title>Genome sequence of Mesoplasma tabanidae BARC 857 (ATCC 49584).</title>
        <authorList>
            <person name="Lo W.-S."/>
            <person name="Kuo C.-H."/>
        </authorList>
    </citation>
    <scope>NUCLEOTIDE SEQUENCE [LARGE SCALE GENOMIC DNA]</scope>
    <source>
        <strain evidence="2 3">BARC 857</strain>
    </source>
</reference>
<protein>
    <submittedName>
        <fullName evidence="2">Uncharacterized protein</fullName>
    </submittedName>
</protein>
<feature type="transmembrane region" description="Helical" evidence="1">
    <location>
        <begin position="102"/>
        <end position="125"/>
    </location>
</feature>
<dbReference type="OrthoDB" id="392081at2"/>
<proteinExistence type="predicted"/>
<keyword evidence="1" id="KW-0472">Membrane</keyword>
<keyword evidence="3" id="KW-1185">Reference proteome</keyword>
<feature type="transmembrane region" description="Helical" evidence="1">
    <location>
        <begin position="69"/>
        <end position="90"/>
    </location>
</feature>
<sequence>MKKIKKFKEFKFINICLWLLIMIFIIVIGFIFKIINQSIYGTNEWKNIISSFDNLNNKVIDSWFNNSKITWSMFIGPIGSSSFIQFQLVYKVGDSYGFIIPIFWDLLINWLIIAGVLFCLIIIIIEIFKINKLEKFLDQKEKILLSNVDNKKIILLEEAEEYIQKMENKYKEYLSNELEILDNKNNSTLSIAERSKIDGSNKIQEKRYELQKYSNKLRSLAIENKLPIKFQEINLRNLTKKELIEYMKKTQLILKSKKENTINSK</sequence>
<dbReference type="KEGG" id="mtab:MTABA_v1c03500"/>
<evidence type="ECO:0000313" key="2">
    <source>
        <dbReference type="EMBL" id="ATZ21553.1"/>
    </source>
</evidence>
<dbReference type="RefSeq" id="WP_100679494.1">
    <property type="nucleotide sequence ID" value="NZ_CP024969.1"/>
</dbReference>
<dbReference type="Proteomes" id="UP000232223">
    <property type="component" value="Chromosome"/>
</dbReference>
<feature type="transmembrane region" description="Helical" evidence="1">
    <location>
        <begin position="12"/>
        <end position="35"/>
    </location>
</feature>
<dbReference type="EMBL" id="CP024969">
    <property type="protein sequence ID" value="ATZ21553.1"/>
    <property type="molecule type" value="Genomic_DNA"/>
</dbReference>
<keyword evidence="1" id="KW-1133">Transmembrane helix</keyword>
<evidence type="ECO:0000256" key="1">
    <source>
        <dbReference type="SAM" id="Phobius"/>
    </source>
</evidence>
<gene>
    <name evidence="2" type="ORF">MTABA_v1c03500</name>
</gene>
<dbReference type="AlphaFoldDB" id="A0A2K8P737"/>
<keyword evidence="1" id="KW-0812">Transmembrane</keyword>
<name>A0A2K8P737_9MOLU</name>